<evidence type="ECO:0000313" key="11">
    <source>
        <dbReference type="Proteomes" id="UP000288725"/>
    </source>
</evidence>
<evidence type="ECO:0000313" key="10">
    <source>
        <dbReference type="EMBL" id="RXG46102.1"/>
    </source>
</evidence>
<evidence type="ECO:0000256" key="5">
    <source>
        <dbReference type="ARBA" id="ARBA00023242"/>
    </source>
</evidence>
<dbReference type="GO" id="GO:0051382">
    <property type="term" value="P:kinetochore assembly"/>
    <property type="evidence" value="ECO:0007669"/>
    <property type="project" value="InterPro"/>
</dbReference>
<evidence type="ECO:0000256" key="6">
    <source>
        <dbReference type="ARBA" id="ARBA00023328"/>
    </source>
</evidence>
<dbReference type="GO" id="GO:0005634">
    <property type="term" value="C:nucleus"/>
    <property type="evidence" value="ECO:0007669"/>
    <property type="project" value="UniProtKB-SubCell"/>
</dbReference>
<dbReference type="GO" id="GO:0007059">
    <property type="term" value="P:chromosome segregation"/>
    <property type="evidence" value="ECO:0007669"/>
    <property type="project" value="TreeGrafter"/>
</dbReference>
<keyword evidence="5" id="KW-0539">Nucleus</keyword>
<dbReference type="InterPro" id="IPR040034">
    <property type="entry name" value="CENP-H"/>
</dbReference>
<comment type="subcellular location">
    <subcellularLocation>
        <location evidence="2">Chromosome</location>
        <location evidence="2">Centromere</location>
        <location evidence="2">Kinetochore</location>
    </subcellularLocation>
    <subcellularLocation>
        <location evidence="1">Nucleus</location>
    </subcellularLocation>
</comment>
<reference evidence="10 11" key="1">
    <citation type="submission" date="2018-12" db="EMBL/GenBank/DDBJ databases">
        <title>Genome of Verticillium dahliae isolate Getta Getta.</title>
        <authorList>
            <person name="Gardiner D.M."/>
        </authorList>
    </citation>
    <scope>NUCLEOTIDE SEQUENCE [LARGE SCALE GENOMIC DNA]</scope>
    <source>
        <strain evidence="10 11">Getta Getta</strain>
    </source>
</reference>
<dbReference type="InterPro" id="IPR008426">
    <property type="entry name" value="CENP-H_C"/>
</dbReference>
<evidence type="ECO:0000256" key="3">
    <source>
        <dbReference type="ARBA" id="ARBA00022454"/>
    </source>
</evidence>
<gene>
    <name evidence="10" type="ORF">VDGE_03331</name>
</gene>
<proteinExistence type="inferred from homology"/>
<dbReference type="GO" id="GO:0007052">
    <property type="term" value="P:mitotic spindle organization"/>
    <property type="evidence" value="ECO:0007669"/>
    <property type="project" value="TreeGrafter"/>
</dbReference>
<protein>
    <recommendedName>
        <fullName evidence="9">Centromere protein H C-terminal domain-containing protein</fullName>
    </recommendedName>
</protein>
<dbReference type="AlphaFoldDB" id="A0A444RY38"/>
<dbReference type="PANTHER" id="PTHR48122:SF1">
    <property type="entry name" value="CENTROMERE PROTEIN H"/>
    <property type="match status" value="1"/>
</dbReference>
<keyword evidence="3" id="KW-0158">Chromosome</keyword>
<evidence type="ECO:0000259" key="9">
    <source>
        <dbReference type="Pfam" id="PF05837"/>
    </source>
</evidence>
<evidence type="ECO:0000256" key="4">
    <source>
        <dbReference type="ARBA" id="ARBA00022838"/>
    </source>
</evidence>
<evidence type="ECO:0000256" key="1">
    <source>
        <dbReference type="ARBA" id="ARBA00004123"/>
    </source>
</evidence>
<evidence type="ECO:0000256" key="7">
    <source>
        <dbReference type="ARBA" id="ARBA00025735"/>
    </source>
</evidence>
<dbReference type="GO" id="GO:0000776">
    <property type="term" value="C:kinetochore"/>
    <property type="evidence" value="ECO:0007669"/>
    <property type="project" value="UniProtKB-KW"/>
</dbReference>
<dbReference type="PANTHER" id="PTHR48122">
    <property type="entry name" value="CENTROMERE PROTEIN H"/>
    <property type="match status" value="1"/>
</dbReference>
<organism evidence="10 11">
    <name type="scientific">Verticillium dahliae</name>
    <name type="common">Verticillium wilt</name>
    <dbReference type="NCBI Taxonomy" id="27337"/>
    <lineage>
        <taxon>Eukaryota</taxon>
        <taxon>Fungi</taxon>
        <taxon>Dikarya</taxon>
        <taxon>Ascomycota</taxon>
        <taxon>Pezizomycotina</taxon>
        <taxon>Sordariomycetes</taxon>
        <taxon>Hypocreomycetidae</taxon>
        <taxon>Glomerellales</taxon>
        <taxon>Plectosphaerellaceae</taxon>
        <taxon>Verticillium</taxon>
    </lineage>
</organism>
<dbReference type="Proteomes" id="UP000288725">
    <property type="component" value="Chromosome 6"/>
</dbReference>
<feature type="region of interest" description="Disordered" evidence="8">
    <location>
        <begin position="190"/>
        <end position="212"/>
    </location>
</feature>
<comment type="similarity">
    <text evidence="7">Belongs to the CENP-H/MCM16 family.</text>
</comment>
<keyword evidence="4" id="KW-0995">Kinetochore</keyword>
<evidence type="ECO:0000256" key="2">
    <source>
        <dbReference type="ARBA" id="ARBA00004629"/>
    </source>
</evidence>
<dbReference type="EMBL" id="RSDZ01000054">
    <property type="protein sequence ID" value="RXG46102.1"/>
    <property type="molecule type" value="Genomic_DNA"/>
</dbReference>
<feature type="domain" description="Centromere protein H C-terminal" evidence="9">
    <location>
        <begin position="51"/>
        <end position="260"/>
    </location>
</feature>
<sequence>MEEKRERQSTGLGFMITAEPGGLVTMEANSPSPDAPSSELPPLRLSPDEQQVLTLYDQLRDLELKVALLKAQTAYIPDTAPAAETSLEAAQSAASAAKATYLLRNTITDAVLTANPILQAVHSSTRATPIESDLLPSVRARDAASATLARNATSLRDTLDALAATRAEALAAGRRNAELAQEVLRLAEEAARRRGGGSGPKGSGGEDDETRRETQLLRAGLKASRQKWKVMKGTASAIVVGSGVDWVGDEGLRWMVLDPEGEEM</sequence>
<name>A0A444RY38_VERDA</name>
<dbReference type="GO" id="GO:0043515">
    <property type="term" value="F:kinetochore binding"/>
    <property type="evidence" value="ECO:0007669"/>
    <property type="project" value="TreeGrafter"/>
</dbReference>
<feature type="region of interest" description="Disordered" evidence="8">
    <location>
        <begin position="24"/>
        <end position="44"/>
    </location>
</feature>
<evidence type="ECO:0000256" key="8">
    <source>
        <dbReference type="SAM" id="MobiDB-lite"/>
    </source>
</evidence>
<dbReference type="Pfam" id="PF05837">
    <property type="entry name" value="CENP-H"/>
    <property type="match status" value="1"/>
</dbReference>
<keyword evidence="6" id="KW-0137">Centromere</keyword>
<comment type="caution">
    <text evidence="10">The sequence shown here is derived from an EMBL/GenBank/DDBJ whole genome shotgun (WGS) entry which is preliminary data.</text>
</comment>
<accession>A0A444RY38</accession>